<evidence type="ECO:0000313" key="4">
    <source>
        <dbReference type="EMBL" id="GGZ41008.1"/>
    </source>
</evidence>
<evidence type="ECO:0000259" key="3">
    <source>
        <dbReference type="Pfam" id="PF20434"/>
    </source>
</evidence>
<dbReference type="InterPro" id="IPR050300">
    <property type="entry name" value="GDXG_lipolytic_enzyme"/>
</dbReference>
<dbReference type="InterPro" id="IPR049492">
    <property type="entry name" value="BD-FAE-like_dom"/>
</dbReference>
<dbReference type="PANTHER" id="PTHR48081">
    <property type="entry name" value="AB HYDROLASE SUPERFAMILY PROTEIN C4A8.06C"/>
    <property type="match status" value="1"/>
</dbReference>
<comment type="caution">
    <text evidence="4">The sequence shown here is derived from an EMBL/GenBank/DDBJ whole genome shotgun (WGS) entry which is preliminary data.</text>
</comment>
<gene>
    <name evidence="4" type="ORF">GCM10010365_72090</name>
</gene>
<name>A0A918UX96_9ACTN</name>
<keyword evidence="1" id="KW-0378">Hydrolase</keyword>
<feature type="compositionally biased region" description="Pro residues" evidence="2">
    <location>
        <begin position="16"/>
        <end position="27"/>
    </location>
</feature>
<reference evidence="4" key="2">
    <citation type="submission" date="2020-09" db="EMBL/GenBank/DDBJ databases">
        <authorList>
            <person name="Sun Q."/>
            <person name="Ohkuma M."/>
        </authorList>
    </citation>
    <scope>NUCLEOTIDE SEQUENCE</scope>
    <source>
        <strain evidence="4">JCM 4815</strain>
    </source>
</reference>
<dbReference type="InterPro" id="IPR029058">
    <property type="entry name" value="AB_hydrolase_fold"/>
</dbReference>
<sequence length="319" mass="33766">MTDTGPEPFPRHLLAPPDPAELPLPHPAAPDAGVRLLRGAVYAIPDGIRPLTVDLWLPENPENAGGPVPVVVFVHGGGWRTGLRDDLGPRFRPWRPGPFARLARAGFAVACPDYRLSGEAPHPAQADDLAACLAWLHTRAADLGLDTARTVLWGESAGGHLAALTALTHHTRADSATVTGCVTWYAPSDLPALAEDRPEGTYDAHDPGSFEALLLGGAPADRTGTARDASPVTHVSPQAPPFLILHGTDDALVPARQSVRLAEALRAAGHHPDLRLLTGGNHLWVGLSDEDVADCYVRTLDFARRCTSDQGVRAGEAGR</sequence>
<keyword evidence="5" id="KW-1185">Reference proteome</keyword>
<evidence type="ECO:0000256" key="2">
    <source>
        <dbReference type="SAM" id="MobiDB-lite"/>
    </source>
</evidence>
<accession>A0A918UX96</accession>
<evidence type="ECO:0000256" key="1">
    <source>
        <dbReference type="ARBA" id="ARBA00022801"/>
    </source>
</evidence>
<evidence type="ECO:0000313" key="5">
    <source>
        <dbReference type="Proteomes" id="UP000622166"/>
    </source>
</evidence>
<reference evidence="4" key="1">
    <citation type="journal article" date="2014" name="Int. J. Syst. Evol. Microbiol.">
        <title>Complete genome sequence of Corynebacterium casei LMG S-19264T (=DSM 44701T), isolated from a smear-ripened cheese.</title>
        <authorList>
            <consortium name="US DOE Joint Genome Institute (JGI-PGF)"/>
            <person name="Walter F."/>
            <person name="Albersmeier A."/>
            <person name="Kalinowski J."/>
            <person name="Ruckert C."/>
        </authorList>
    </citation>
    <scope>NUCLEOTIDE SEQUENCE</scope>
    <source>
        <strain evidence="4">JCM 4815</strain>
    </source>
</reference>
<dbReference type="EMBL" id="BMVW01000025">
    <property type="protein sequence ID" value="GGZ41008.1"/>
    <property type="molecule type" value="Genomic_DNA"/>
</dbReference>
<dbReference type="PANTHER" id="PTHR48081:SF13">
    <property type="entry name" value="ALPHA_BETA HYDROLASE"/>
    <property type="match status" value="1"/>
</dbReference>
<dbReference type="RefSeq" id="WP_189866772.1">
    <property type="nucleotide sequence ID" value="NZ_BMVW01000025.1"/>
</dbReference>
<dbReference type="SUPFAM" id="SSF53474">
    <property type="entry name" value="alpha/beta-Hydrolases"/>
    <property type="match status" value="1"/>
</dbReference>
<dbReference type="AlphaFoldDB" id="A0A918UX96"/>
<organism evidence="4 5">
    <name type="scientific">Streptomyces poonensis</name>
    <dbReference type="NCBI Taxonomy" id="68255"/>
    <lineage>
        <taxon>Bacteria</taxon>
        <taxon>Bacillati</taxon>
        <taxon>Actinomycetota</taxon>
        <taxon>Actinomycetes</taxon>
        <taxon>Kitasatosporales</taxon>
        <taxon>Streptomycetaceae</taxon>
        <taxon>Streptomyces</taxon>
    </lineage>
</organism>
<protein>
    <recommendedName>
        <fullName evidence="3">BD-FAE-like domain-containing protein</fullName>
    </recommendedName>
</protein>
<proteinExistence type="predicted"/>
<dbReference type="Proteomes" id="UP000622166">
    <property type="component" value="Unassembled WGS sequence"/>
</dbReference>
<feature type="domain" description="BD-FAE-like" evidence="3">
    <location>
        <begin position="61"/>
        <end position="265"/>
    </location>
</feature>
<dbReference type="GO" id="GO:0016787">
    <property type="term" value="F:hydrolase activity"/>
    <property type="evidence" value="ECO:0007669"/>
    <property type="project" value="UniProtKB-KW"/>
</dbReference>
<dbReference type="Gene3D" id="3.40.50.1820">
    <property type="entry name" value="alpha/beta hydrolase"/>
    <property type="match status" value="1"/>
</dbReference>
<feature type="region of interest" description="Disordered" evidence="2">
    <location>
        <begin position="1"/>
        <end position="27"/>
    </location>
</feature>
<dbReference type="Pfam" id="PF20434">
    <property type="entry name" value="BD-FAE"/>
    <property type="match status" value="1"/>
</dbReference>